<proteinExistence type="predicted"/>
<dbReference type="SUPFAM" id="SSF109604">
    <property type="entry name" value="HD-domain/PDEase-like"/>
    <property type="match status" value="1"/>
</dbReference>
<keyword evidence="2" id="KW-1185">Reference proteome</keyword>
<organism evidence="1 2">
    <name type="scientific">Lyngbya aestuarii BL J</name>
    <dbReference type="NCBI Taxonomy" id="1348334"/>
    <lineage>
        <taxon>Bacteria</taxon>
        <taxon>Bacillati</taxon>
        <taxon>Cyanobacteriota</taxon>
        <taxon>Cyanophyceae</taxon>
        <taxon>Oscillatoriophycideae</taxon>
        <taxon>Oscillatoriales</taxon>
        <taxon>Microcoleaceae</taxon>
        <taxon>Lyngbya</taxon>
    </lineage>
</organism>
<evidence type="ECO:0000313" key="2">
    <source>
        <dbReference type="Proteomes" id="UP000017127"/>
    </source>
</evidence>
<dbReference type="RefSeq" id="WP_023065435.1">
    <property type="nucleotide sequence ID" value="NZ_AUZM01000011.1"/>
</dbReference>
<gene>
    <name evidence="1" type="ORF">M595_1678</name>
</gene>
<name>U7QKK3_9CYAN</name>
<evidence type="ECO:0000313" key="1">
    <source>
        <dbReference type="EMBL" id="ERT08393.1"/>
    </source>
</evidence>
<dbReference type="InterPro" id="IPR054649">
    <property type="entry name" value="Npun_R2479-like"/>
</dbReference>
<evidence type="ECO:0008006" key="3">
    <source>
        <dbReference type="Google" id="ProtNLM"/>
    </source>
</evidence>
<dbReference type="OrthoDB" id="188290at2"/>
<dbReference type="EMBL" id="AUZM01000011">
    <property type="protein sequence ID" value="ERT08393.1"/>
    <property type="molecule type" value="Genomic_DNA"/>
</dbReference>
<dbReference type="NCBIfam" id="NF045583">
    <property type="entry name" value="Npun_R2479_HDIG"/>
    <property type="match status" value="1"/>
</dbReference>
<dbReference type="Proteomes" id="UP000017127">
    <property type="component" value="Unassembled WGS sequence"/>
</dbReference>
<protein>
    <recommendedName>
        <fullName evidence="3">Metal-dependent phosphohydrolase</fullName>
    </recommendedName>
</protein>
<dbReference type="PATRIC" id="fig|1348334.3.peg.1638"/>
<comment type="caution">
    <text evidence="1">The sequence shown here is derived from an EMBL/GenBank/DDBJ whole genome shotgun (WGS) entry which is preliminary data.</text>
</comment>
<accession>U7QKK3</accession>
<dbReference type="AlphaFoldDB" id="U7QKK3"/>
<sequence length="312" mass="35952">MSHPCTQPLLNTCIQQLQSGYIDFYGKSESEPITFIDQIARVVLSKIAQTDAPYHDLEHTVLVTLAGLEILRGKQINEGSVSPQDWLNTIVSLLCHDIGYCKRICRADRLEQRRYATGADQQTIYLSPETTDASLTPYHVDRGQLFALETLSRFNLINIDTIQHNIELTRFPIPPGKKYQDTRSYAGLVRAADLIGQLADPNYLTKMTQLFREFEEVGTHHSLGYYHPQDLRVAYPDFFYTVVYAYIRDALEYLQCTDHGQETVIRLYQNVAIVEREQLTPPPSELRIEHLEFRLDPYLDHFCLPSISARYF</sequence>
<dbReference type="Gene3D" id="1.10.3210.10">
    <property type="entry name" value="Hypothetical protein af1432"/>
    <property type="match status" value="1"/>
</dbReference>
<reference evidence="1 2" key="1">
    <citation type="journal article" date="2013" name="Front. Microbiol.">
        <title>Comparative genomic analyses of the cyanobacterium, Lyngbya aestuarii BL J, a powerful hydrogen producer.</title>
        <authorList>
            <person name="Kothari A."/>
            <person name="Vaughn M."/>
            <person name="Garcia-Pichel F."/>
        </authorList>
    </citation>
    <scope>NUCLEOTIDE SEQUENCE [LARGE SCALE GENOMIC DNA]</scope>
    <source>
        <strain evidence="1 2">BL J</strain>
    </source>
</reference>